<dbReference type="Proteomes" id="UP000034160">
    <property type="component" value="Unassembled WGS sequence"/>
</dbReference>
<reference evidence="1 2" key="1">
    <citation type="journal article" date="2015" name="Nature">
        <title>rRNA introns, odd ribosomes, and small enigmatic genomes across a large radiation of phyla.</title>
        <authorList>
            <person name="Brown C.T."/>
            <person name="Hug L.A."/>
            <person name="Thomas B.C."/>
            <person name="Sharon I."/>
            <person name="Castelle C.J."/>
            <person name="Singh A."/>
            <person name="Wilkins M.J."/>
            <person name="Williams K.H."/>
            <person name="Banfield J.F."/>
        </authorList>
    </citation>
    <scope>NUCLEOTIDE SEQUENCE [LARGE SCALE GENOMIC DNA]</scope>
</reference>
<evidence type="ECO:0000313" key="2">
    <source>
        <dbReference type="Proteomes" id="UP000034160"/>
    </source>
</evidence>
<gene>
    <name evidence="1" type="ORF">UU93_C0008G0007</name>
</gene>
<comment type="caution">
    <text evidence="1">The sequence shown here is derived from an EMBL/GenBank/DDBJ whole genome shotgun (WGS) entry which is preliminary data.</text>
</comment>
<evidence type="ECO:0008006" key="3">
    <source>
        <dbReference type="Google" id="ProtNLM"/>
    </source>
</evidence>
<organism evidence="1 2">
    <name type="scientific">Candidatus Amesbacteria bacterium GW2011_GWA2_42_12</name>
    <dbReference type="NCBI Taxonomy" id="1618356"/>
    <lineage>
        <taxon>Bacteria</taxon>
        <taxon>Candidatus Amesiibacteriota</taxon>
    </lineage>
</organism>
<dbReference type="AlphaFoldDB" id="A0A0G0Y697"/>
<name>A0A0G0Y697_9BACT</name>
<sequence length="192" mass="21975">MNTTNTGLVEIYKSSQTVFNIPGLALIWKATDPKLIKSRINYYVKTGKILSPRNGIYAKDNFDPMELATKIYTPSYVSLDTVLRKAGVIFQYSTQITVISYVSRHLVIGDLQIAYRKIKPDILLNLTEIQNVGNYYTASPERAFLDSLYLQGPIHFDNLNPLNWNTCRKLANIYKNKNLLKLVDAYARHHKT</sequence>
<dbReference type="EMBL" id="LCCN01000008">
    <property type="protein sequence ID" value="KKS32245.1"/>
    <property type="molecule type" value="Genomic_DNA"/>
</dbReference>
<dbReference type="STRING" id="1618356.UU93_C0008G0007"/>
<protein>
    <recommendedName>
        <fullName evidence="3">Transcriptional regulator, AbiEi antitoxin, Type IV TA system</fullName>
    </recommendedName>
</protein>
<evidence type="ECO:0000313" key="1">
    <source>
        <dbReference type="EMBL" id="KKS32245.1"/>
    </source>
</evidence>
<accession>A0A0G0Y697</accession>
<proteinExistence type="predicted"/>